<name>A0A1H3BHP5_9BACI</name>
<keyword evidence="1" id="KW-0812">Transmembrane</keyword>
<sequence length="58" mass="6781">MTNKDGPVEKMRKFIRASGRFFTELVLWVPELILVFIRGMVLTGKWLIQGVRYLLEAL</sequence>
<organism evidence="2 3">
    <name type="scientific">Salimicrobium album</name>
    <dbReference type="NCBI Taxonomy" id="50717"/>
    <lineage>
        <taxon>Bacteria</taxon>
        <taxon>Bacillati</taxon>
        <taxon>Bacillota</taxon>
        <taxon>Bacilli</taxon>
        <taxon>Bacillales</taxon>
        <taxon>Bacillaceae</taxon>
        <taxon>Salimicrobium</taxon>
    </lineage>
</organism>
<dbReference type="EMBL" id="FNOS01000001">
    <property type="protein sequence ID" value="SDX41436.1"/>
    <property type="molecule type" value="Genomic_DNA"/>
</dbReference>
<accession>A0A1H3BHP5</accession>
<keyword evidence="1" id="KW-0472">Membrane</keyword>
<comment type="caution">
    <text evidence="2">The sequence shown here is derived from an EMBL/GenBank/DDBJ whole genome shotgun (WGS) entry which is preliminary data.</text>
</comment>
<gene>
    <name evidence="2" type="ORF">SAMN04488081_0443</name>
</gene>
<dbReference type="Proteomes" id="UP000198647">
    <property type="component" value="Unassembled WGS sequence"/>
</dbReference>
<protein>
    <submittedName>
        <fullName evidence="2">Uncharacterized protein</fullName>
    </submittedName>
</protein>
<proteinExistence type="predicted"/>
<evidence type="ECO:0000313" key="3">
    <source>
        <dbReference type="Proteomes" id="UP000198647"/>
    </source>
</evidence>
<evidence type="ECO:0000313" key="2">
    <source>
        <dbReference type="EMBL" id="SDX41436.1"/>
    </source>
</evidence>
<feature type="transmembrane region" description="Helical" evidence="1">
    <location>
        <begin position="21"/>
        <end position="48"/>
    </location>
</feature>
<dbReference type="RefSeq" id="WP_159435658.1">
    <property type="nucleotide sequence ID" value="NZ_FNOS01000001.1"/>
</dbReference>
<reference evidence="2 3" key="1">
    <citation type="submission" date="2016-10" db="EMBL/GenBank/DDBJ databases">
        <authorList>
            <person name="Varghese N."/>
            <person name="Submissions S."/>
        </authorList>
    </citation>
    <scope>NUCLEOTIDE SEQUENCE [LARGE SCALE GENOMIC DNA]</scope>
    <source>
        <strain evidence="2 3">DSM 20748</strain>
    </source>
</reference>
<evidence type="ECO:0000256" key="1">
    <source>
        <dbReference type="SAM" id="Phobius"/>
    </source>
</evidence>
<keyword evidence="1" id="KW-1133">Transmembrane helix</keyword>
<keyword evidence="3" id="KW-1185">Reference proteome</keyword>